<protein>
    <submittedName>
        <fullName evidence="8">Phosphatidylinositol transfer protein beta isoform</fullName>
    </submittedName>
</protein>
<gene>
    <name evidence="8" type="ORF">THRCLA_02775</name>
</gene>
<proteinExistence type="predicted"/>
<keyword evidence="3 6" id="KW-0812">Transmembrane</keyword>
<feature type="transmembrane region" description="Helical" evidence="6">
    <location>
        <begin position="456"/>
        <end position="481"/>
    </location>
</feature>
<dbReference type="STRING" id="74557.A0A1W0A453"/>
<feature type="transmembrane region" description="Helical" evidence="6">
    <location>
        <begin position="569"/>
        <end position="588"/>
    </location>
</feature>
<reference evidence="8 9" key="1">
    <citation type="journal article" date="2014" name="Genome Biol. Evol.">
        <title>The secreted proteins of Achlya hypogyna and Thraustotheca clavata identify the ancestral oomycete secretome and reveal gene acquisitions by horizontal gene transfer.</title>
        <authorList>
            <person name="Misner I."/>
            <person name="Blouin N."/>
            <person name="Leonard G."/>
            <person name="Richards T.A."/>
            <person name="Lane C.E."/>
        </authorList>
    </citation>
    <scope>NUCLEOTIDE SEQUENCE [LARGE SCALE GENOMIC DNA]</scope>
    <source>
        <strain evidence="8 9">ATCC 34112</strain>
    </source>
</reference>
<dbReference type="InterPro" id="IPR023393">
    <property type="entry name" value="START-like_dom_sf"/>
</dbReference>
<dbReference type="GO" id="GO:0034755">
    <property type="term" value="P:iron ion transmembrane transport"/>
    <property type="evidence" value="ECO:0007669"/>
    <property type="project" value="TreeGrafter"/>
</dbReference>
<feature type="transmembrane region" description="Helical" evidence="6">
    <location>
        <begin position="347"/>
        <end position="366"/>
    </location>
</feature>
<dbReference type="GO" id="GO:0015086">
    <property type="term" value="F:cadmium ion transmembrane transporter activity"/>
    <property type="evidence" value="ECO:0007669"/>
    <property type="project" value="TreeGrafter"/>
</dbReference>
<evidence type="ECO:0000256" key="5">
    <source>
        <dbReference type="ARBA" id="ARBA00023136"/>
    </source>
</evidence>
<feature type="transmembrane region" description="Helical" evidence="6">
    <location>
        <begin position="707"/>
        <end position="733"/>
    </location>
</feature>
<evidence type="ECO:0000259" key="7">
    <source>
        <dbReference type="Pfam" id="PF02121"/>
    </source>
</evidence>
<evidence type="ECO:0000256" key="3">
    <source>
        <dbReference type="ARBA" id="ARBA00022692"/>
    </source>
</evidence>
<name>A0A1W0A453_9STRA</name>
<evidence type="ECO:0000256" key="4">
    <source>
        <dbReference type="ARBA" id="ARBA00022989"/>
    </source>
</evidence>
<evidence type="ECO:0000256" key="2">
    <source>
        <dbReference type="ARBA" id="ARBA00022448"/>
    </source>
</evidence>
<dbReference type="PRINTS" id="PR00447">
    <property type="entry name" value="NATRESASSCMP"/>
</dbReference>
<dbReference type="GO" id="GO:0005384">
    <property type="term" value="F:manganese ion transmembrane transporter activity"/>
    <property type="evidence" value="ECO:0007669"/>
    <property type="project" value="TreeGrafter"/>
</dbReference>
<accession>A0A1W0A453</accession>
<feature type="transmembrane region" description="Helical" evidence="6">
    <location>
        <begin position="609"/>
        <end position="626"/>
    </location>
</feature>
<feature type="transmembrane region" description="Helical" evidence="6">
    <location>
        <begin position="678"/>
        <end position="695"/>
    </location>
</feature>
<evidence type="ECO:0000313" key="9">
    <source>
        <dbReference type="Proteomes" id="UP000243217"/>
    </source>
</evidence>
<comment type="subcellular location">
    <subcellularLocation>
        <location evidence="1">Membrane</location>
        <topology evidence="1">Multi-pass membrane protein</topology>
    </subcellularLocation>
</comment>
<organism evidence="8 9">
    <name type="scientific">Thraustotheca clavata</name>
    <dbReference type="NCBI Taxonomy" id="74557"/>
    <lineage>
        <taxon>Eukaryota</taxon>
        <taxon>Sar</taxon>
        <taxon>Stramenopiles</taxon>
        <taxon>Oomycota</taxon>
        <taxon>Saprolegniomycetes</taxon>
        <taxon>Saprolegniales</taxon>
        <taxon>Achlyaceae</taxon>
        <taxon>Thraustotheca</taxon>
    </lineage>
</organism>
<evidence type="ECO:0000256" key="6">
    <source>
        <dbReference type="SAM" id="Phobius"/>
    </source>
</evidence>
<dbReference type="GO" id="GO:0005737">
    <property type="term" value="C:cytoplasm"/>
    <property type="evidence" value="ECO:0007669"/>
    <property type="project" value="UniProtKB-ARBA"/>
</dbReference>
<keyword evidence="4 6" id="KW-1133">Transmembrane helix</keyword>
<dbReference type="AlphaFoldDB" id="A0A1W0A453"/>
<dbReference type="InterPro" id="IPR001046">
    <property type="entry name" value="NRAMP_fam"/>
</dbReference>
<keyword evidence="2" id="KW-0813">Transport</keyword>
<feature type="transmembrane region" description="Helical" evidence="6">
    <location>
        <begin position="373"/>
        <end position="393"/>
    </location>
</feature>
<dbReference type="GO" id="GO:0005886">
    <property type="term" value="C:plasma membrane"/>
    <property type="evidence" value="ECO:0007669"/>
    <property type="project" value="TreeGrafter"/>
</dbReference>
<dbReference type="PANTHER" id="PTHR11706">
    <property type="entry name" value="SOLUTE CARRIER PROTEIN FAMILY 11 MEMBER"/>
    <property type="match status" value="1"/>
</dbReference>
<dbReference type="PANTHER" id="PTHR11706:SF33">
    <property type="entry name" value="NATURAL RESISTANCE-ASSOCIATED MACROPHAGE PROTEIN 2"/>
    <property type="match status" value="1"/>
</dbReference>
<dbReference type="OrthoDB" id="18453at2759"/>
<dbReference type="Gene3D" id="3.30.530.20">
    <property type="match status" value="1"/>
</dbReference>
<keyword evidence="9" id="KW-1185">Reference proteome</keyword>
<feature type="transmembrane region" description="Helical" evidence="6">
    <location>
        <begin position="638"/>
        <end position="657"/>
    </location>
</feature>
<dbReference type="SUPFAM" id="SSF55961">
    <property type="entry name" value="Bet v1-like"/>
    <property type="match status" value="1"/>
</dbReference>
<dbReference type="GO" id="GO:0008526">
    <property type="term" value="F:phosphatidylinositol transfer activity"/>
    <property type="evidence" value="ECO:0007669"/>
    <property type="project" value="UniProtKB-ARBA"/>
</dbReference>
<evidence type="ECO:0000313" key="8">
    <source>
        <dbReference type="EMBL" id="OQS05035.1"/>
    </source>
</evidence>
<comment type="caution">
    <text evidence="8">The sequence shown here is derived from an EMBL/GenBank/DDBJ whole genome shotgun (WGS) entry which is preliminary data.</text>
</comment>
<evidence type="ECO:0000256" key="1">
    <source>
        <dbReference type="ARBA" id="ARBA00004141"/>
    </source>
</evidence>
<dbReference type="Proteomes" id="UP000243217">
    <property type="component" value="Unassembled WGS sequence"/>
</dbReference>
<dbReference type="EMBL" id="JNBS01000514">
    <property type="protein sequence ID" value="OQS05035.1"/>
    <property type="molecule type" value="Genomic_DNA"/>
</dbReference>
<dbReference type="FunFam" id="3.30.530.20:FF:000028">
    <property type="entry name" value="Phosphatidylinositol transfer protein 5"/>
    <property type="match status" value="1"/>
</dbReference>
<sequence length="757" mass="84228">MLVHEFHIPLNMTVDEFQVAQLYMVVDASEKNTKGGEGVEILKNEPYDNREGQLGDISPISNCKIPRNRGQYTLKHYYCKSEIPGYISALCPEESMTLIEEAWNAYPHCLTVITNGYLAKKKFSISIESLHVPGLCDIANPLQLTKDELKGREVELIRIESDLPGQNSPDEYDPSVYKCPKTGRGPLQRGWTSNTSPIMTCVKVVRVNFDYWGFQGKVERFIRDRQRRLFHSSLRQAQCLSGQCPGWLVAISYMDRRALELAVTSGAYTNFDLVGVLLLSAGAGLFLQVLAIQLGAATGRSLAQHCANEYPRVISLALCCLQQIAIIGKDMEQLLGSAIALNFLLQMPLWAGCILTCLTTFLLLTLQNLSGRYFILFLGLLLMASSLCFLLDFSLEKTVWSDVAAGVFPMISSFNAREAVNTLSTLVIPHNLFLHSALVARHSHRRTSARIVKDSIVYFTIETGIALAVTVLVKIAVFGVFADSFYSPSCSQIPVQSACLSPATALYSDKPIYNYYAWAPCIVVNHEVGNECPRCQMGTTQEYGYCQQLELDGAGTAIQDVLGRTAANFWALGLLAAAQASAIASTFAGQLVMEDFVNFELPSWQRIGLFRALALIPALIFAEVFLTNPNENIRYGTWLNMLQGLLLPFALVPLFCFTSSRRIMGKSLVMNQQWRISGFILIAILCSMNYYLIGLKIDFAHWNSTEYGTLVVVGGLYVFVLVYIVVIAPWCIIWSKSKKEPEDLMDSLLIIEEESTE</sequence>
<dbReference type="Pfam" id="PF01566">
    <property type="entry name" value="Nramp"/>
    <property type="match status" value="1"/>
</dbReference>
<dbReference type="Pfam" id="PF02121">
    <property type="entry name" value="IP_trans"/>
    <property type="match status" value="1"/>
</dbReference>
<keyword evidence="5 6" id="KW-0472">Membrane</keyword>
<dbReference type="InterPro" id="IPR055261">
    <property type="entry name" value="PI_transfer_N"/>
</dbReference>
<feature type="domain" description="Phosphatidylinositol transfer protein N-terminal" evidence="7">
    <location>
        <begin position="1"/>
        <end position="240"/>
    </location>
</feature>